<comment type="caution">
    <text evidence="2">The sequence shown here is derived from an EMBL/GenBank/DDBJ whole genome shotgun (WGS) entry which is preliminary data.</text>
</comment>
<evidence type="ECO:0000256" key="1">
    <source>
        <dbReference type="SAM" id="MobiDB-lite"/>
    </source>
</evidence>
<feature type="compositionally biased region" description="Polar residues" evidence="1">
    <location>
        <begin position="76"/>
        <end position="85"/>
    </location>
</feature>
<feature type="compositionally biased region" description="Low complexity" evidence="1">
    <location>
        <begin position="86"/>
        <end position="104"/>
    </location>
</feature>
<feature type="region of interest" description="Disordered" evidence="1">
    <location>
        <begin position="76"/>
        <end position="104"/>
    </location>
</feature>
<proteinExistence type="predicted"/>
<accession>A0AAW2K6R3</accession>
<gene>
    <name evidence="2" type="ORF">Sangu_3098800</name>
</gene>
<name>A0AAW2K6R3_9LAMI</name>
<organism evidence="2">
    <name type="scientific">Sesamum angustifolium</name>
    <dbReference type="NCBI Taxonomy" id="2727405"/>
    <lineage>
        <taxon>Eukaryota</taxon>
        <taxon>Viridiplantae</taxon>
        <taxon>Streptophyta</taxon>
        <taxon>Embryophyta</taxon>
        <taxon>Tracheophyta</taxon>
        <taxon>Spermatophyta</taxon>
        <taxon>Magnoliopsida</taxon>
        <taxon>eudicotyledons</taxon>
        <taxon>Gunneridae</taxon>
        <taxon>Pentapetalae</taxon>
        <taxon>asterids</taxon>
        <taxon>lamiids</taxon>
        <taxon>Lamiales</taxon>
        <taxon>Pedaliaceae</taxon>
        <taxon>Sesamum</taxon>
    </lineage>
</organism>
<dbReference type="AlphaFoldDB" id="A0AAW2K6R3"/>
<protein>
    <recommendedName>
        <fullName evidence="3">Mitochondrial protein</fullName>
    </recommendedName>
</protein>
<evidence type="ECO:0000313" key="2">
    <source>
        <dbReference type="EMBL" id="KAL0302477.1"/>
    </source>
</evidence>
<reference evidence="2" key="2">
    <citation type="journal article" date="2024" name="Plant">
        <title>Genomic evolution and insights into agronomic trait innovations of Sesamum species.</title>
        <authorList>
            <person name="Miao H."/>
            <person name="Wang L."/>
            <person name="Qu L."/>
            <person name="Liu H."/>
            <person name="Sun Y."/>
            <person name="Le M."/>
            <person name="Wang Q."/>
            <person name="Wei S."/>
            <person name="Zheng Y."/>
            <person name="Lin W."/>
            <person name="Duan Y."/>
            <person name="Cao H."/>
            <person name="Xiong S."/>
            <person name="Wang X."/>
            <person name="Wei L."/>
            <person name="Li C."/>
            <person name="Ma Q."/>
            <person name="Ju M."/>
            <person name="Zhao R."/>
            <person name="Li G."/>
            <person name="Mu C."/>
            <person name="Tian Q."/>
            <person name="Mei H."/>
            <person name="Zhang T."/>
            <person name="Gao T."/>
            <person name="Zhang H."/>
        </authorList>
    </citation>
    <scope>NUCLEOTIDE SEQUENCE</scope>
    <source>
        <strain evidence="2">G01</strain>
    </source>
</reference>
<evidence type="ECO:0008006" key="3">
    <source>
        <dbReference type="Google" id="ProtNLM"/>
    </source>
</evidence>
<reference evidence="2" key="1">
    <citation type="submission" date="2020-06" db="EMBL/GenBank/DDBJ databases">
        <authorList>
            <person name="Li T."/>
            <person name="Hu X."/>
            <person name="Zhang T."/>
            <person name="Song X."/>
            <person name="Zhang H."/>
            <person name="Dai N."/>
            <person name="Sheng W."/>
            <person name="Hou X."/>
            <person name="Wei L."/>
        </authorList>
    </citation>
    <scope>NUCLEOTIDE SEQUENCE</scope>
    <source>
        <strain evidence="2">G01</strain>
        <tissue evidence="2">Leaf</tissue>
    </source>
</reference>
<sequence length="188" mass="20919">MDEQKENIGISSSCSEIFWGGAVVTAVYTINRIHSHVIGNISPYECLYHRPPDYHMLIVFGSACFVLLQSHQDQPSVAPKQTPSATVESVTSTHVPSTTTSLPLRRTTRVSQPPVLLRDYVCSATIPSTPRTYREASSNPLWQQAMVEELTALTTQHTWDVVDMPSNKPVVGCKWVYKIKTQADDSID</sequence>
<dbReference type="EMBL" id="JACGWK010000259">
    <property type="protein sequence ID" value="KAL0302477.1"/>
    <property type="molecule type" value="Genomic_DNA"/>
</dbReference>